<proteinExistence type="predicted"/>
<dbReference type="EMBL" id="JABTEG010000028">
    <property type="protein sequence ID" value="KAG4303763.1"/>
    <property type="molecule type" value="Genomic_DNA"/>
</dbReference>
<accession>A0ACB7C8E0</accession>
<reference evidence="1 2" key="1">
    <citation type="journal article" date="2021" name="Commun. Biol.">
        <title>Genomic insights into the host specific adaptation of the Pneumocystis genus.</title>
        <authorList>
            <person name="Cisse O.H."/>
            <person name="Ma L."/>
            <person name="Dekker J.P."/>
            <person name="Khil P.P."/>
            <person name="Youn J.-H."/>
            <person name="Brenchley J.M."/>
            <person name="Blair R."/>
            <person name="Pahar B."/>
            <person name="Chabe M."/>
            <person name="Van Rompay K.K.A."/>
            <person name="Keesler R."/>
            <person name="Sukura A."/>
            <person name="Hirsch V."/>
            <person name="Kutty G."/>
            <person name="Liu Y."/>
            <person name="Peng L."/>
            <person name="Chen J."/>
            <person name="Song J."/>
            <person name="Weissenbacher-Lang C."/>
            <person name="Xu J."/>
            <person name="Upham N.S."/>
            <person name="Stajich J.E."/>
            <person name="Cuomo C.A."/>
            <person name="Cushion M.T."/>
            <person name="Kovacs J.A."/>
        </authorList>
    </citation>
    <scope>NUCLEOTIDE SEQUENCE [LARGE SCALE GENOMIC DNA]</scope>
    <source>
        <strain evidence="1 2">RABM</strain>
    </source>
</reference>
<comment type="caution">
    <text evidence="1">The sequence shown here is derived from an EMBL/GenBank/DDBJ whole genome shotgun (WGS) entry which is preliminary data.</text>
</comment>
<evidence type="ECO:0000313" key="1">
    <source>
        <dbReference type="EMBL" id="KAG4303763.1"/>
    </source>
</evidence>
<name>A0ACB7C8E0_9ASCO</name>
<protein>
    <submittedName>
        <fullName evidence="1">Uncharacterized protein</fullName>
    </submittedName>
</protein>
<organism evidence="1 2">
    <name type="scientific">Pneumocystis oryctolagi</name>
    <dbReference type="NCBI Taxonomy" id="42067"/>
    <lineage>
        <taxon>Eukaryota</taxon>
        <taxon>Fungi</taxon>
        <taxon>Dikarya</taxon>
        <taxon>Ascomycota</taxon>
        <taxon>Taphrinomycotina</taxon>
        <taxon>Pneumocystomycetes</taxon>
        <taxon>Pneumocystaceae</taxon>
        <taxon>Pneumocystis</taxon>
    </lineage>
</organism>
<gene>
    <name evidence="1" type="ORF">PORY_002832</name>
</gene>
<keyword evidence="2" id="KW-1185">Reference proteome</keyword>
<sequence>MHAGDIAGHCQLLKLSDLSSILCSMLQKRKFASFNMDVILPDNSMSIPLFSKLQEITSGQQRSEDSSFERKNVFSGPIEDNYIEHDKKRISILDEILRTEQNYIDRLRHLVLDYVLPLRIQAKTLKNPPLGLYDVNRMFPLSLNDIISVNSAFLQDFMKAETEIEKANSCVTHFSQFKKVYAKYLELSVDFESILRHNLRNPKFRDFVDNQKYKAERNISIRELIMEPVQRIPRYSFNF</sequence>
<evidence type="ECO:0000313" key="2">
    <source>
        <dbReference type="Proteomes" id="UP000768646"/>
    </source>
</evidence>
<dbReference type="Proteomes" id="UP000768646">
    <property type="component" value="Unassembled WGS sequence"/>
</dbReference>